<keyword evidence="2" id="KW-0732">Signal</keyword>
<protein>
    <submittedName>
        <fullName evidence="3">Uncharacterized protein</fullName>
    </submittedName>
</protein>
<gene>
    <name evidence="3" type="ORF">JK634_18265</name>
</gene>
<evidence type="ECO:0000256" key="1">
    <source>
        <dbReference type="SAM" id="MobiDB-lite"/>
    </source>
</evidence>
<feature type="region of interest" description="Disordered" evidence="1">
    <location>
        <begin position="85"/>
        <end position="107"/>
    </location>
</feature>
<comment type="caution">
    <text evidence="3">The sequence shown here is derived from an EMBL/GenBank/DDBJ whole genome shotgun (WGS) entry which is preliminary data.</text>
</comment>
<dbReference type="EMBL" id="JAESWA010000027">
    <property type="protein sequence ID" value="MBL4933730.1"/>
    <property type="molecule type" value="Genomic_DNA"/>
</dbReference>
<accession>A0A937FIJ0</accession>
<dbReference type="AlphaFoldDB" id="A0A937FIJ0"/>
<name>A0A937FIJ0_9CLOT</name>
<evidence type="ECO:0000313" key="3">
    <source>
        <dbReference type="EMBL" id="MBL4933730.1"/>
    </source>
</evidence>
<feature type="signal peptide" evidence="2">
    <location>
        <begin position="1"/>
        <end position="29"/>
    </location>
</feature>
<keyword evidence="4" id="KW-1185">Reference proteome</keyword>
<sequence length="145" mass="16444">MNKVSIKRKVLLGVAAATISLSIGTKAYASTASTQDKSTKTRTITVLNKKHHGKLKENLDKLVKESKITQDQEDKILAYAKEKKAARKEEREKLKDMSKEQRESYLKEHHKTRGDFFKELVEKGVINQAQSDEIVKSLESNVTTK</sequence>
<organism evidence="3 4">
    <name type="scientific">Clostridium paridis</name>
    <dbReference type="NCBI Taxonomy" id="2803863"/>
    <lineage>
        <taxon>Bacteria</taxon>
        <taxon>Bacillati</taxon>
        <taxon>Bacillota</taxon>
        <taxon>Clostridia</taxon>
        <taxon>Eubacteriales</taxon>
        <taxon>Clostridiaceae</taxon>
        <taxon>Clostridium</taxon>
    </lineage>
</organism>
<dbReference type="Proteomes" id="UP000623681">
    <property type="component" value="Unassembled WGS sequence"/>
</dbReference>
<evidence type="ECO:0000313" key="4">
    <source>
        <dbReference type="Proteomes" id="UP000623681"/>
    </source>
</evidence>
<dbReference type="RefSeq" id="WP_202769165.1">
    <property type="nucleotide sequence ID" value="NZ_JAESWA010000027.1"/>
</dbReference>
<proteinExistence type="predicted"/>
<feature type="chain" id="PRO_5037235501" evidence="2">
    <location>
        <begin position="30"/>
        <end position="145"/>
    </location>
</feature>
<evidence type="ECO:0000256" key="2">
    <source>
        <dbReference type="SAM" id="SignalP"/>
    </source>
</evidence>
<reference evidence="3" key="1">
    <citation type="submission" date="2021-01" db="EMBL/GenBank/DDBJ databases">
        <title>Genome public.</title>
        <authorList>
            <person name="Liu C."/>
            <person name="Sun Q."/>
        </authorList>
    </citation>
    <scope>NUCLEOTIDE SEQUENCE</scope>
    <source>
        <strain evidence="3">YIM B02565</strain>
    </source>
</reference>